<dbReference type="Proteomes" id="UP001066276">
    <property type="component" value="Chromosome 1_2"/>
</dbReference>
<keyword evidence="3" id="KW-1185">Reference proteome</keyword>
<evidence type="ECO:0000256" key="1">
    <source>
        <dbReference type="SAM" id="MobiDB-lite"/>
    </source>
</evidence>
<dbReference type="AlphaFoldDB" id="A0AAV7VZU4"/>
<feature type="region of interest" description="Disordered" evidence="1">
    <location>
        <begin position="63"/>
        <end position="86"/>
    </location>
</feature>
<name>A0AAV7VZU4_PLEWA</name>
<organism evidence="2 3">
    <name type="scientific">Pleurodeles waltl</name>
    <name type="common">Iberian ribbed newt</name>
    <dbReference type="NCBI Taxonomy" id="8319"/>
    <lineage>
        <taxon>Eukaryota</taxon>
        <taxon>Metazoa</taxon>
        <taxon>Chordata</taxon>
        <taxon>Craniata</taxon>
        <taxon>Vertebrata</taxon>
        <taxon>Euteleostomi</taxon>
        <taxon>Amphibia</taxon>
        <taxon>Batrachia</taxon>
        <taxon>Caudata</taxon>
        <taxon>Salamandroidea</taxon>
        <taxon>Salamandridae</taxon>
        <taxon>Pleurodelinae</taxon>
        <taxon>Pleurodeles</taxon>
    </lineage>
</organism>
<accession>A0AAV7VZU4</accession>
<feature type="compositionally biased region" description="Basic and acidic residues" evidence="1">
    <location>
        <begin position="64"/>
        <end position="75"/>
    </location>
</feature>
<evidence type="ECO:0000313" key="2">
    <source>
        <dbReference type="EMBL" id="KAJ1207097.1"/>
    </source>
</evidence>
<sequence length="86" mass="9536">MAGTRSSGSGAYECGIQKNKLDYEEADLKEGGLEDSKLQELEWWRDSHDYHNGRQLANGTVGVEGKKKVEGKHEVSVQTERAVVSK</sequence>
<proteinExistence type="predicted"/>
<protein>
    <submittedName>
        <fullName evidence="2">Uncharacterized protein</fullName>
    </submittedName>
</protein>
<reference evidence="2" key="1">
    <citation type="journal article" date="2022" name="bioRxiv">
        <title>Sequencing and chromosome-scale assembly of the giantPleurodeles waltlgenome.</title>
        <authorList>
            <person name="Brown T."/>
            <person name="Elewa A."/>
            <person name="Iarovenko S."/>
            <person name="Subramanian E."/>
            <person name="Araus A.J."/>
            <person name="Petzold A."/>
            <person name="Susuki M."/>
            <person name="Suzuki K.-i.T."/>
            <person name="Hayashi T."/>
            <person name="Toyoda A."/>
            <person name="Oliveira C."/>
            <person name="Osipova E."/>
            <person name="Leigh N.D."/>
            <person name="Simon A."/>
            <person name="Yun M.H."/>
        </authorList>
    </citation>
    <scope>NUCLEOTIDE SEQUENCE</scope>
    <source>
        <strain evidence="2">20211129_DDA</strain>
        <tissue evidence="2">Liver</tissue>
    </source>
</reference>
<evidence type="ECO:0000313" key="3">
    <source>
        <dbReference type="Proteomes" id="UP001066276"/>
    </source>
</evidence>
<dbReference type="EMBL" id="JANPWB010000002">
    <property type="protein sequence ID" value="KAJ1207097.1"/>
    <property type="molecule type" value="Genomic_DNA"/>
</dbReference>
<gene>
    <name evidence="2" type="ORF">NDU88_002489</name>
</gene>
<comment type="caution">
    <text evidence="2">The sequence shown here is derived from an EMBL/GenBank/DDBJ whole genome shotgun (WGS) entry which is preliminary data.</text>
</comment>